<dbReference type="Pfam" id="PF02614">
    <property type="entry name" value="UxaC"/>
    <property type="match status" value="1"/>
</dbReference>
<dbReference type="NCBIfam" id="NF002794">
    <property type="entry name" value="PRK02925.1"/>
    <property type="match status" value="1"/>
</dbReference>
<comment type="catalytic activity">
    <reaction evidence="7">
        <text>aldehydo-D-galacturonate = keto-D-tagaturonate</text>
        <dbReference type="Rhea" id="RHEA:27702"/>
        <dbReference type="ChEBI" id="CHEBI:12952"/>
        <dbReference type="ChEBI" id="CHEBI:17886"/>
    </reaction>
</comment>
<dbReference type="Gene3D" id="1.10.2020.10">
    <property type="entry name" value="uronate isomerase, domain 2, chain A"/>
    <property type="match status" value="1"/>
</dbReference>
<dbReference type="HAMAP" id="MF_00675">
    <property type="entry name" value="UxaC"/>
    <property type="match status" value="1"/>
</dbReference>
<dbReference type="AlphaFoldDB" id="A0A7X5F2V4"/>
<organism evidence="8 9">
    <name type="scientific">Pannonibacter tanglangensis</name>
    <dbReference type="NCBI Taxonomy" id="2750084"/>
    <lineage>
        <taxon>Bacteria</taxon>
        <taxon>Pseudomonadati</taxon>
        <taxon>Pseudomonadota</taxon>
        <taxon>Alphaproteobacteria</taxon>
        <taxon>Hyphomicrobiales</taxon>
        <taxon>Stappiaceae</taxon>
        <taxon>Pannonibacter</taxon>
    </lineage>
</organism>
<evidence type="ECO:0000256" key="6">
    <source>
        <dbReference type="ARBA" id="ARBA00023235"/>
    </source>
</evidence>
<evidence type="ECO:0000256" key="5">
    <source>
        <dbReference type="ARBA" id="ARBA00020555"/>
    </source>
</evidence>
<comment type="similarity">
    <text evidence="3 7">Belongs to the metallo-dependent hydrolases superfamily. Uronate isomerase family.</text>
</comment>
<dbReference type="EC" id="5.3.1.12" evidence="4 7"/>
<dbReference type="Proteomes" id="UP000586722">
    <property type="component" value="Unassembled WGS sequence"/>
</dbReference>
<comment type="pathway">
    <text evidence="2 7">Carbohydrate metabolism; pentose and glucuronate interconversion.</text>
</comment>
<keyword evidence="9" id="KW-1185">Reference proteome</keyword>
<protein>
    <recommendedName>
        <fullName evidence="5 7">Uronate isomerase</fullName>
        <ecNumber evidence="4 7">5.3.1.12</ecNumber>
    </recommendedName>
    <alternativeName>
        <fullName evidence="7">Glucuronate isomerase</fullName>
    </alternativeName>
    <alternativeName>
        <fullName evidence="7">Uronic isomerase</fullName>
    </alternativeName>
</protein>
<reference evidence="9" key="1">
    <citation type="submission" date="2020-01" db="EMBL/GenBank/DDBJ databases">
        <authorList>
            <person name="Fang Y."/>
            <person name="Sun R."/>
            <person name="Nie L."/>
            <person name="He J."/>
            <person name="Hao L."/>
            <person name="Wang L."/>
            <person name="Su S."/>
            <person name="Lv E."/>
            <person name="Zhang Z."/>
            <person name="Xie R."/>
            <person name="Liu H."/>
        </authorList>
    </citation>
    <scope>NUCLEOTIDE SEQUENCE [LARGE SCALE GENOMIC DNA]</scope>
    <source>
        <strain evidence="9">XCT-53</strain>
    </source>
</reference>
<evidence type="ECO:0000256" key="1">
    <source>
        <dbReference type="ARBA" id="ARBA00001165"/>
    </source>
</evidence>
<comment type="caution">
    <text evidence="8">The sequence shown here is derived from an EMBL/GenBank/DDBJ whole genome shotgun (WGS) entry which is preliminary data.</text>
</comment>
<dbReference type="Gene3D" id="3.20.20.140">
    <property type="entry name" value="Metal-dependent hydrolases"/>
    <property type="match status" value="1"/>
</dbReference>
<name>A0A7X5F2V4_9HYPH</name>
<dbReference type="PANTHER" id="PTHR30068">
    <property type="entry name" value="URONATE ISOMERASE"/>
    <property type="match status" value="1"/>
</dbReference>
<sequence length="469" mass="51874">MQPFLGPDFLLATPTARRLYHEVASSLPIIDYHNHLPPEQIAADTTWDSLGRIWLEGDHYKWRAMRWAGIDERRITGEADFREKYDAFAAIMPKLLGNPLYHWSHLELDRYFGLSGAVLNSGSAAAIWEAANAELGKPGHSARGLLRQMKVELVGTTDDPCDSLEHHIALKDDPSLGFRMVPSFRPDKAFKIELDGFPSYINRLASVVGHPVRSFEDLTGALVARLDHFVAAGCVATDHGIEILRAGSDCGAARLDGILGKRLANQSLDETEIADFHGAVLVSLGRAYAARGLVMQLHIGATRNNRTALFRQLGPDAGGDSIADRPIAAELNALLDRLDRTGSLPRTILYALDPTRNEVIVTTAGNFQDGSVPGKVQAGSGWWFNDQLDGMERQMTQLAQMGLISTFVGMLTDSRSFLSFPRHEYFRRLFCNMVGNWVETGQVPNDADLLDTLVRDVCYRNARSWFVGT</sequence>
<dbReference type="EMBL" id="JAABLQ010000001">
    <property type="protein sequence ID" value="NBN78768.1"/>
    <property type="molecule type" value="Genomic_DNA"/>
</dbReference>
<proteinExistence type="inferred from homology"/>
<gene>
    <name evidence="7 8" type="primary">uxaC</name>
    <name evidence="8" type="ORF">GWI72_10865</name>
</gene>
<dbReference type="InterPro" id="IPR032466">
    <property type="entry name" value="Metal_Hydrolase"/>
</dbReference>
<dbReference type="InterPro" id="IPR003766">
    <property type="entry name" value="Uronate_isomerase"/>
</dbReference>
<evidence type="ECO:0000313" key="8">
    <source>
        <dbReference type="EMBL" id="NBN78768.1"/>
    </source>
</evidence>
<comment type="catalytic activity">
    <reaction evidence="1 7">
        <text>D-glucuronate = D-fructuronate</text>
        <dbReference type="Rhea" id="RHEA:13049"/>
        <dbReference type="ChEBI" id="CHEBI:58720"/>
        <dbReference type="ChEBI" id="CHEBI:59863"/>
        <dbReference type="EC" id="5.3.1.12"/>
    </reaction>
</comment>
<dbReference type="PANTHER" id="PTHR30068:SF4">
    <property type="entry name" value="URONATE ISOMERASE"/>
    <property type="match status" value="1"/>
</dbReference>
<evidence type="ECO:0000256" key="7">
    <source>
        <dbReference type="HAMAP-Rule" id="MF_00675"/>
    </source>
</evidence>
<dbReference type="GO" id="GO:0042840">
    <property type="term" value="P:D-glucuronate catabolic process"/>
    <property type="evidence" value="ECO:0007669"/>
    <property type="project" value="TreeGrafter"/>
</dbReference>
<evidence type="ECO:0000256" key="3">
    <source>
        <dbReference type="ARBA" id="ARBA00008397"/>
    </source>
</evidence>
<dbReference type="SUPFAM" id="SSF51556">
    <property type="entry name" value="Metallo-dependent hydrolases"/>
    <property type="match status" value="1"/>
</dbReference>
<evidence type="ECO:0000256" key="4">
    <source>
        <dbReference type="ARBA" id="ARBA00012546"/>
    </source>
</evidence>
<dbReference type="GO" id="GO:0008880">
    <property type="term" value="F:glucuronate isomerase activity"/>
    <property type="evidence" value="ECO:0007669"/>
    <property type="project" value="UniProtKB-UniRule"/>
</dbReference>
<dbReference type="GO" id="GO:0019698">
    <property type="term" value="P:D-galacturonate catabolic process"/>
    <property type="evidence" value="ECO:0007669"/>
    <property type="project" value="TreeGrafter"/>
</dbReference>
<keyword evidence="6 7" id="KW-0413">Isomerase</keyword>
<dbReference type="UniPathway" id="UPA00246"/>
<evidence type="ECO:0000313" key="9">
    <source>
        <dbReference type="Proteomes" id="UP000586722"/>
    </source>
</evidence>
<accession>A0A7X5F2V4</accession>
<dbReference type="RefSeq" id="WP_161708655.1">
    <property type="nucleotide sequence ID" value="NZ_JAABLQ010000001.1"/>
</dbReference>
<evidence type="ECO:0000256" key="2">
    <source>
        <dbReference type="ARBA" id="ARBA00004892"/>
    </source>
</evidence>